<gene>
    <name evidence="1" type="ORF">DY940_23760</name>
</gene>
<evidence type="ECO:0000313" key="2">
    <source>
        <dbReference type="Proteomes" id="UP000276985"/>
    </source>
</evidence>
<evidence type="ECO:0000313" key="1">
    <source>
        <dbReference type="EMBL" id="RTS42284.1"/>
    </source>
</evidence>
<comment type="caution">
    <text evidence="1">The sequence shown here is derived from an EMBL/GenBank/DDBJ whole genome shotgun (WGS) entry which is preliminary data.</text>
</comment>
<dbReference type="Proteomes" id="UP000276985">
    <property type="component" value="Unassembled WGS sequence"/>
</dbReference>
<dbReference type="RefSeq" id="WP_004367105.1">
    <property type="nucleotide sequence ID" value="NZ_LFXS01000045.1"/>
</dbReference>
<organism evidence="1 2">
    <name type="scientific">Pseudomonas aeruginosa</name>
    <dbReference type="NCBI Taxonomy" id="287"/>
    <lineage>
        <taxon>Bacteria</taxon>
        <taxon>Pseudomonadati</taxon>
        <taxon>Pseudomonadota</taxon>
        <taxon>Gammaproteobacteria</taxon>
        <taxon>Pseudomonadales</taxon>
        <taxon>Pseudomonadaceae</taxon>
        <taxon>Pseudomonas</taxon>
    </lineage>
</organism>
<sequence>MPSSLPFSVLEQLTQEQAHFDESHSAFLDAWKQGVRLAGPHFFGDGQPDVLARAKSKWDLAPDLSRISQALGVLSSGERVFIAALASFYNAHDSQELLRCVDVQGLADLGNLDLQRRQVIAALLLHYTGW</sequence>
<dbReference type="AlphaFoldDB" id="A0ABD7JXS7"/>
<protein>
    <submittedName>
        <fullName evidence="1">Uncharacterized protein</fullName>
    </submittedName>
</protein>
<reference evidence="1 2" key="1">
    <citation type="submission" date="2018-12" db="EMBL/GenBank/DDBJ databases">
        <title>Pseudomonas aeruginosa Diversity Panel.</title>
        <authorList>
            <person name="Snesrud E."/>
            <person name="Mcgann P."/>
        </authorList>
    </citation>
    <scope>NUCLEOTIDE SEQUENCE [LARGE SCALE GENOMIC DNA]</scope>
    <source>
        <strain evidence="1 2">MRSN6241</strain>
    </source>
</reference>
<accession>A0ABD7JXS7</accession>
<dbReference type="EMBL" id="RXTL01000031">
    <property type="protein sequence ID" value="RTS42284.1"/>
    <property type="molecule type" value="Genomic_DNA"/>
</dbReference>
<proteinExistence type="predicted"/>
<name>A0ABD7JXS7_PSEAI</name>